<dbReference type="PATRIC" id="fig|301148.3.peg.116"/>
<dbReference type="SUPFAM" id="SSF46689">
    <property type="entry name" value="Homeodomain-like"/>
    <property type="match status" value="1"/>
</dbReference>
<dbReference type="SUPFAM" id="SSF48498">
    <property type="entry name" value="Tetracyclin repressor-like, C-terminal domain"/>
    <property type="match status" value="1"/>
</dbReference>
<accession>A0A150MEH6</accession>
<name>A0A150MEH6_9BACI</name>
<dbReference type="Proteomes" id="UP000075683">
    <property type="component" value="Unassembled WGS sequence"/>
</dbReference>
<keyword evidence="1" id="KW-0678">Repressor</keyword>
<dbReference type="InterPro" id="IPR009057">
    <property type="entry name" value="Homeodomain-like_sf"/>
</dbReference>
<keyword evidence="2" id="KW-0805">Transcription regulation</keyword>
<evidence type="ECO:0000256" key="5">
    <source>
        <dbReference type="PROSITE-ProRule" id="PRU00335"/>
    </source>
</evidence>
<evidence type="ECO:0000259" key="6">
    <source>
        <dbReference type="PROSITE" id="PS50977"/>
    </source>
</evidence>
<dbReference type="PROSITE" id="PS50977">
    <property type="entry name" value="HTH_TETR_2"/>
    <property type="match status" value="1"/>
</dbReference>
<organism evidence="7 8">
    <name type="scientific">Caldibacillus debilis</name>
    <dbReference type="NCBI Taxonomy" id="301148"/>
    <lineage>
        <taxon>Bacteria</taxon>
        <taxon>Bacillati</taxon>
        <taxon>Bacillota</taxon>
        <taxon>Bacilli</taxon>
        <taxon>Bacillales</taxon>
        <taxon>Bacillaceae</taxon>
        <taxon>Caldibacillus</taxon>
    </lineage>
</organism>
<dbReference type="PRINTS" id="PR00455">
    <property type="entry name" value="HTHTETR"/>
</dbReference>
<comment type="caution">
    <text evidence="7">The sequence shown here is derived from an EMBL/GenBank/DDBJ whole genome shotgun (WGS) entry which is preliminary data.</text>
</comment>
<dbReference type="AlphaFoldDB" id="A0A150MEH6"/>
<dbReference type="Gene3D" id="1.10.357.10">
    <property type="entry name" value="Tetracycline Repressor, domain 2"/>
    <property type="match status" value="1"/>
</dbReference>
<keyword evidence="4" id="KW-0804">Transcription</keyword>
<feature type="domain" description="HTH tetR-type" evidence="6">
    <location>
        <begin position="1"/>
        <end position="58"/>
    </location>
</feature>
<sequence>MRERILKETVSLIRQKGFSFTVADLAKNLGTSKRTIYRCFASKDEIIEAIIKDVTERISAKEKEIAGRNDWSVPEKIRRILCYVPAEFALMHPPLFSDLKKHHYRQWEILDDFLKNEWSTVRRLMDEGIKQGALRPVDVEVFIDLYLGAVSRIFDPGSAPRETMTVGQQLQAAVDILLNGIVSRSEKGE</sequence>
<dbReference type="RefSeq" id="WP_020153200.1">
    <property type="nucleotide sequence ID" value="NZ_LQYT01000009.1"/>
</dbReference>
<evidence type="ECO:0000256" key="4">
    <source>
        <dbReference type="ARBA" id="ARBA00023163"/>
    </source>
</evidence>
<dbReference type="InterPro" id="IPR050109">
    <property type="entry name" value="HTH-type_TetR-like_transc_reg"/>
</dbReference>
<protein>
    <recommendedName>
        <fullName evidence="6">HTH tetR-type domain-containing protein</fullName>
    </recommendedName>
</protein>
<dbReference type="GO" id="GO:0000976">
    <property type="term" value="F:transcription cis-regulatory region binding"/>
    <property type="evidence" value="ECO:0007669"/>
    <property type="project" value="TreeGrafter"/>
</dbReference>
<evidence type="ECO:0000313" key="7">
    <source>
        <dbReference type="EMBL" id="KYD22672.1"/>
    </source>
</evidence>
<feature type="DNA-binding region" description="H-T-H motif" evidence="5">
    <location>
        <begin position="21"/>
        <end position="40"/>
    </location>
</feature>
<dbReference type="STRING" id="301148.B4135_1155"/>
<reference evidence="7 8" key="1">
    <citation type="submission" date="2016-01" db="EMBL/GenBank/DDBJ databases">
        <title>Draft Genome Sequences of Seven Thermophilic Sporeformers Isolated from Foods.</title>
        <authorList>
            <person name="Berendsen E.M."/>
            <person name="Wells-Bennik M.H."/>
            <person name="Krawcyk A.O."/>
            <person name="De Jong A."/>
            <person name="Holsappel S."/>
            <person name="Eijlander R.T."/>
            <person name="Kuipers O.P."/>
        </authorList>
    </citation>
    <scope>NUCLEOTIDE SEQUENCE [LARGE SCALE GENOMIC DNA]</scope>
    <source>
        <strain evidence="7 8">B4135</strain>
    </source>
</reference>
<dbReference type="InterPro" id="IPR036271">
    <property type="entry name" value="Tet_transcr_reg_TetR-rel_C_sf"/>
</dbReference>
<dbReference type="GO" id="GO:0003700">
    <property type="term" value="F:DNA-binding transcription factor activity"/>
    <property type="evidence" value="ECO:0007669"/>
    <property type="project" value="TreeGrafter"/>
</dbReference>
<proteinExistence type="predicted"/>
<gene>
    <name evidence="7" type="ORF">B4135_1155</name>
</gene>
<evidence type="ECO:0000256" key="1">
    <source>
        <dbReference type="ARBA" id="ARBA00022491"/>
    </source>
</evidence>
<evidence type="ECO:0000313" key="8">
    <source>
        <dbReference type="Proteomes" id="UP000075683"/>
    </source>
</evidence>
<dbReference type="PANTHER" id="PTHR30055:SF175">
    <property type="entry name" value="HTH-TYPE TRANSCRIPTIONAL REPRESSOR KSTR2"/>
    <property type="match status" value="1"/>
</dbReference>
<evidence type="ECO:0000256" key="3">
    <source>
        <dbReference type="ARBA" id="ARBA00023125"/>
    </source>
</evidence>
<dbReference type="Pfam" id="PF00440">
    <property type="entry name" value="TetR_N"/>
    <property type="match status" value="1"/>
</dbReference>
<keyword evidence="3 5" id="KW-0238">DNA-binding</keyword>
<dbReference type="PANTHER" id="PTHR30055">
    <property type="entry name" value="HTH-TYPE TRANSCRIPTIONAL REGULATOR RUTR"/>
    <property type="match status" value="1"/>
</dbReference>
<dbReference type="InterPro" id="IPR001647">
    <property type="entry name" value="HTH_TetR"/>
</dbReference>
<dbReference type="EMBL" id="LQYT01000009">
    <property type="protein sequence ID" value="KYD22672.1"/>
    <property type="molecule type" value="Genomic_DNA"/>
</dbReference>
<evidence type="ECO:0000256" key="2">
    <source>
        <dbReference type="ARBA" id="ARBA00023015"/>
    </source>
</evidence>
<dbReference type="OrthoDB" id="9812134at2"/>